<gene>
    <name evidence="1" type="ORF">PF008_g23737</name>
</gene>
<dbReference type="AlphaFoldDB" id="A0A6G0QQ35"/>
<evidence type="ECO:0000313" key="1">
    <source>
        <dbReference type="EMBL" id="KAE9297470.1"/>
    </source>
</evidence>
<evidence type="ECO:0000313" key="2">
    <source>
        <dbReference type="Proteomes" id="UP000486351"/>
    </source>
</evidence>
<dbReference type="EMBL" id="QXFY01002438">
    <property type="protein sequence ID" value="KAE9297470.1"/>
    <property type="molecule type" value="Genomic_DNA"/>
</dbReference>
<protein>
    <submittedName>
        <fullName evidence="1">Uncharacterized protein</fullName>
    </submittedName>
</protein>
<name>A0A6G0QQ35_9STRA</name>
<reference evidence="1 2" key="1">
    <citation type="submission" date="2018-09" db="EMBL/GenBank/DDBJ databases">
        <title>Genomic investigation of the strawberry pathogen Phytophthora fragariae indicates pathogenicity is determined by transcriptional variation in three key races.</title>
        <authorList>
            <person name="Adams T.M."/>
            <person name="Armitage A.D."/>
            <person name="Sobczyk M.K."/>
            <person name="Bates H.J."/>
            <person name="Dunwell J.M."/>
            <person name="Nellist C.F."/>
            <person name="Harrison R.J."/>
        </authorList>
    </citation>
    <scope>NUCLEOTIDE SEQUENCE [LARGE SCALE GENOMIC DNA]</scope>
    <source>
        <strain evidence="1 2">NOV-77</strain>
    </source>
</reference>
<organism evidence="1 2">
    <name type="scientific">Phytophthora fragariae</name>
    <dbReference type="NCBI Taxonomy" id="53985"/>
    <lineage>
        <taxon>Eukaryota</taxon>
        <taxon>Sar</taxon>
        <taxon>Stramenopiles</taxon>
        <taxon>Oomycota</taxon>
        <taxon>Peronosporomycetes</taxon>
        <taxon>Peronosporales</taxon>
        <taxon>Peronosporaceae</taxon>
        <taxon>Phytophthora</taxon>
    </lineage>
</organism>
<comment type="caution">
    <text evidence="1">The sequence shown here is derived from an EMBL/GenBank/DDBJ whole genome shotgun (WGS) entry which is preliminary data.</text>
</comment>
<proteinExistence type="predicted"/>
<accession>A0A6G0QQ35</accession>
<sequence length="109" mass="11485">MSGADTIRFASVEKALGPLIILAVMPATEAHALVKLEGVGRPVAVELNRKRIDPCPIHIGRAASSEGVGTEVIRALADFAHPVADNPRDLRGRHAARPAVFVCEDSVGD</sequence>
<dbReference type="Proteomes" id="UP000486351">
    <property type="component" value="Unassembled WGS sequence"/>
</dbReference>